<dbReference type="RefSeq" id="WP_307269740.1">
    <property type="nucleotide sequence ID" value="NZ_JAUSVX010000002.1"/>
</dbReference>
<dbReference type="PANTHER" id="PTHR21240">
    <property type="entry name" value="2-AMINO-3-CARBOXYLMUCONATE-6-SEMIALDEHYDE DECARBOXYLASE"/>
    <property type="match status" value="1"/>
</dbReference>
<accession>A0ABU0J4D3</accession>
<keyword evidence="1" id="KW-0456">Lyase</keyword>
<evidence type="ECO:0000256" key="1">
    <source>
        <dbReference type="ARBA" id="ARBA00023239"/>
    </source>
</evidence>
<comment type="caution">
    <text evidence="3">The sequence shown here is derived from an EMBL/GenBank/DDBJ whole genome shotgun (WGS) entry which is preliminary data.</text>
</comment>
<evidence type="ECO:0000313" key="3">
    <source>
        <dbReference type="EMBL" id="MDQ0468480.1"/>
    </source>
</evidence>
<dbReference type="Pfam" id="PF04909">
    <property type="entry name" value="Amidohydro_2"/>
    <property type="match status" value="1"/>
</dbReference>
<dbReference type="InterPro" id="IPR032466">
    <property type="entry name" value="Metal_Hydrolase"/>
</dbReference>
<protein>
    <submittedName>
        <fullName evidence="3">TIM-barrel fold metal-dependent hydrolase</fullName>
    </submittedName>
</protein>
<feature type="domain" description="Amidohydrolase-related" evidence="2">
    <location>
        <begin position="7"/>
        <end position="253"/>
    </location>
</feature>
<dbReference type="InterPro" id="IPR006680">
    <property type="entry name" value="Amidohydro-rel"/>
</dbReference>
<dbReference type="SUPFAM" id="SSF51556">
    <property type="entry name" value="Metallo-dependent hydrolases"/>
    <property type="match status" value="1"/>
</dbReference>
<reference evidence="3 4" key="1">
    <citation type="submission" date="2023-07" db="EMBL/GenBank/DDBJ databases">
        <title>Genomic Encyclopedia of Type Strains, Phase IV (KMG-IV): sequencing the most valuable type-strain genomes for metagenomic binning, comparative biology and taxonomic classification.</title>
        <authorList>
            <person name="Goeker M."/>
        </authorList>
    </citation>
    <scope>NUCLEOTIDE SEQUENCE [LARGE SCALE GENOMIC DNA]</scope>
    <source>
        <strain evidence="3 4">DSM 19619</strain>
    </source>
</reference>
<dbReference type="GO" id="GO:0016787">
    <property type="term" value="F:hydrolase activity"/>
    <property type="evidence" value="ECO:0007669"/>
    <property type="project" value="UniProtKB-KW"/>
</dbReference>
<evidence type="ECO:0000259" key="2">
    <source>
        <dbReference type="Pfam" id="PF04909"/>
    </source>
</evidence>
<proteinExistence type="predicted"/>
<dbReference type="Gene3D" id="3.20.20.140">
    <property type="entry name" value="Metal-dependent hydrolases"/>
    <property type="match status" value="1"/>
</dbReference>
<organism evidence="3 4">
    <name type="scientific">Labrys wisconsinensis</name>
    <dbReference type="NCBI Taxonomy" id="425677"/>
    <lineage>
        <taxon>Bacteria</taxon>
        <taxon>Pseudomonadati</taxon>
        <taxon>Pseudomonadota</taxon>
        <taxon>Alphaproteobacteria</taxon>
        <taxon>Hyphomicrobiales</taxon>
        <taxon>Xanthobacteraceae</taxon>
        <taxon>Labrys</taxon>
    </lineage>
</organism>
<name>A0ABU0J4D3_9HYPH</name>
<dbReference type="EMBL" id="JAUSVX010000002">
    <property type="protein sequence ID" value="MDQ0468480.1"/>
    <property type="molecule type" value="Genomic_DNA"/>
</dbReference>
<evidence type="ECO:0000313" key="4">
    <source>
        <dbReference type="Proteomes" id="UP001242480"/>
    </source>
</evidence>
<keyword evidence="3" id="KW-0378">Hydrolase</keyword>
<keyword evidence="4" id="KW-1185">Reference proteome</keyword>
<gene>
    <name evidence="3" type="ORF">QO011_001480</name>
</gene>
<dbReference type="InterPro" id="IPR032465">
    <property type="entry name" value="ACMSD"/>
</dbReference>
<sequence>MTARRIIDAHCHIGRTVANGIGQDVETWLAAMDGAGIDRAIISVAAGGIQAEGLADTRRANDVIAEAVRRHPARFPLGLASVEVRHGRAGLGEVRRALDIGLRGLVFHATFEGFGLDSPVFADLLKALGNEPALVLLHATTDARSDPRAIGRVAQDFPHLLFIAGHPVFTEEQRAQCVGAVRANGNLTLDLAYQDDPRTTEFFVREVGADRIVFGSDAPYFEPRRVIASIEAAAISAPDREQIFSLNAQRLIDLASAGAGS</sequence>
<dbReference type="Proteomes" id="UP001242480">
    <property type="component" value="Unassembled WGS sequence"/>
</dbReference>